<dbReference type="CDD" id="cd00147">
    <property type="entry name" value="cPLA2_like"/>
    <property type="match status" value="1"/>
</dbReference>
<feature type="compositionally biased region" description="Basic and acidic residues" evidence="10">
    <location>
        <begin position="734"/>
        <end position="758"/>
    </location>
</feature>
<evidence type="ECO:0000256" key="4">
    <source>
        <dbReference type="ARBA" id="ARBA00022801"/>
    </source>
</evidence>
<keyword evidence="6 8" id="KW-0443">Lipid metabolism</keyword>
<evidence type="ECO:0000256" key="10">
    <source>
        <dbReference type="SAM" id="MobiDB-lite"/>
    </source>
</evidence>
<dbReference type="Pfam" id="PF01735">
    <property type="entry name" value="PLA2_B"/>
    <property type="match status" value="1"/>
</dbReference>
<dbReference type="GO" id="GO:0046475">
    <property type="term" value="P:glycerophospholipid catabolic process"/>
    <property type="evidence" value="ECO:0007669"/>
    <property type="project" value="TreeGrafter"/>
</dbReference>
<evidence type="ECO:0000256" key="3">
    <source>
        <dbReference type="ARBA" id="ARBA00013274"/>
    </source>
</evidence>
<dbReference type="InterPro" id="IPR002642">
    <property type="entry name" value="LysoPLipase_cat_dom"/>
</dbReference>
<dbReference type="EC" id="3.1.1.5" evidence="3 9"/>
<dbReference type="PROSITE" id="PS51210">
    <property type="entry name" value="PLA2C"/>
    <property type="match status" value="1"/>
</dbReference>
<dbReference type="OrthoDB" id="6121437at2759"/>
<dbReference type="AlphaFoldDB" id="A0A9W4IV59"/>
<name>A0A9W4IV59_PENNA</name>
<evidence type="ECO:0000256" key="1">
    <source>
        <dbReference type="ARBA" id="ARBA00002169"/>
    </source>
</evidence>
<dbReference type="SUPFAM" id="SSF52151">
    <property type="entry name" value="FabD/lysophospholipase-like"/>
    <property type="match status" value="1"/>
</dbReference>
<reference evidence="12" key="1">
    <citation type="submission" date="2021-07" db="EMBL/GenBank/DDBJ databases">
        <authorList>
            <person name="Branca A.L. A."/>
        </authorList>
    </citation>
    <scope>NUCLEOTIDE SEQUENCE</scope>
</reference>
<proteinExistence type="inferred from homology"/>
<dbReference type="PANTHER" id="PTHR10728:SF40">
    <property type="entry name" value="PATATIN FAMILY PROTEIN"/>
    <property type="match status" value="1"/>
</dbReference>
<comment type="caution">
    <text evidence="12">The sequence shown here is derived from an EMBL/GenBank/DDBJ whole genome shotgun (WGS) entry which is preliminary data.</text>
</comment>
<evidence type="ECO:0000313" key="12">
    <source>
        <dbReference type="EMBL" id="CAG8344308.1"/>
    </source>
</evidence>
<dbReference type="GO" id="GO:0004622">
    <property type="term" value="F:phosphatidylcholine lysophospholipase activity"/>
    <property type="evidence" value="ECO:0007669"/>
    <property type="project" value="UniProtKB-EC"/>
</dbReference>
<evidence type="ECO:0000256" key="9">
    <source>
        <dbReference type="RuleBase" id="RU362103"/>
    </source>
</evidence>
<dbReference type="EMBL" id="CAJVNV010000647">
    <property type="protein sequence ID" value="CAG8344308.1"/>
    <property type="molecule type" value="Genomic_DNA"/>
</dbReference>
<sequence length="891" mass="98377">MSPGPLMSFKGKCNGLIVPSALHPVIRSSATLVRKKPATQIRSYHVLIDHVNRRRHAPGAANGRVACKKRQAGFGESFNGSHWMPQASYFALSSLSTMGAARVPRLWTVPPAALAAYTAGEWSQPRKSRAPYSTPRTQYDKDSESSKSNVGSDGLGEEGKDDGSIWSNIGHKLDGVKQTVGSGEWADVGSIKDYIIPDWTRFLPATVQKLRRELSLSPGSLAHDIWKEARDPHINPEILRDAEVRVSADLCDEEQEFRQQRQRKVVKALSSYLNIPEEDIHPDDVPVIAMCGSGGGLRALVAGTGSYLAAQEAGLWDCITYTAGVSGSCWLQTLYHSSIAQRDFDKLVDHLKNRLGVHIAFPPEALNLLTSAPTNKYLLGGFVEKLKGDPGADFGLVDIYGLLLAARLLVPRGELGVSDADFKLSNQRANLINGAHPLPIYTAVRHEIPVQAVKHEDGQTKKHPTAEQLVKESRNEAWFQWFEFTPYEFFCEELNAGIPTWALGRHFNAGRSEVSAENLPIPELRIPGLMGVWGSAFCATLSHYYKEIRPLVRGLAGFGGIDSLIQGKNQDLIKVHPIDPAGIPNYVMGMKDQLPDSCPESIFRNQHLRLMDAGMSNNLPIYPLLRPGRDVDIIVAFDASADVKQENWLSVVDGYARQRGVKGWPVGAGWPKDASLKDTENALREPENITEEQLTEKLADAKYNSGNQPADQKPKSGTDLGYCNVWVGTTAERTSNDEPPPSKRLFDSPHSEDHSESEFHLMRPDAGIAVIYFPLIPNPSAPDIPPKPTVRPRAAAQSMRQDSSQTRDPELPLAPHPNSIDPAVDDFLSTWNFIYTPEQVDSVVGLAKANFSEGEEQTRRVVRAVYERKKSDRLQKEAAELRKEMESFVPL</sequence>
<accession>A0A9W4IV59</accession>
<evidence type="ECO:0000256" key="8">
    <source>
        <dbReference type="PROSITE-ProRule" id="PRU00555"/>
    </source>
</evidence>
<feature type="region of interest" description="Disordered" evidence="10">
    <location>
        <begin position="125"/>
        <end position="163"/>
    </location>
</feature>
<evidence type="ECO:0000256" key="7">
    <source>
        <dbReference type="ARBA" id="ARBA00049531"/>
    </source>
</evidence>
<protein>
    <recommendedName>
        <fullName evidence="3 9">Lysophospholipase</fullName>
        <ecNumber evidence="3 9">3.1.1.5</ecNumber>
    </recommendedName>
</protein>
<comment type="similarity">
    <text evidence="2 9">Belongs to the lysophospholipase family.</text>
</comment>
<feature type="compositionally biased region" description="Pro residues" evidence="10">
    <location>
        <begin position="779"/>
        <end position="789"/>
    </location>
</feature>
<dbReference type="PANTHER" id="PTHR10728">
    <property type="entry name" value="CYTOSOLIC PHOSPHOLIPASE A2"/>
    <property type="match status" value="1"/>
</dbReference>
<dbReference type="Proteomes" id="UP001153461">
    <property type="component" value="Unassembled WGS sequence"/>
</dbReference>
<evidence type="ECO:0000256" key="5">
    <source>
        <dbReference type="ARBA" id="ARBA00022963"/>
    </source>
</evidence>
<dbReference type="GO" id="GO:0004623">
    <property type="term" value="F:phospholipase A2 activity"/>
    <property type="evidence" value="ECO:0007669"/>
    <property type="project" value="TreeGrafter"/>
</dbReference>
<dbReference type="InterPro" id="IPR016035">
    <property type="entry name" value="Acyl_Trfase/lysoPLipase"/>
</dbReference>
<dbReference type="SMART" id="SM00022">
    <property type="entry name" value="PLAc"/>
    <property type="match status" value="1"/>
</dbReference>
<keyword evidence="5 8" id="KW-0442">Lipid degradation</keyword>
<evidence type="ECO:0000259" key="11">
    <source>
        <dbReference type="PROSITE" id="PS51210"/>
    </source>
</evidence>
<evidence type="ECO:0000313" key="13">
    <source>
        <dbReference type="Proteomes" id="UP001153461"/>
    </source>
</evidence>
<evidence type="ECO:0000256" key="2">
    <source>
        <dbReference type="ARBA" id="ARBA00008780"/>
    </source>
</evidence>
<dbReference type="Gene3D" id="3.40.1090.10">
    <property type="entry name" value="Cytosolic phospholipase A2 catalytic domain"/>
    <property type="match status" value="1"/>
</dbReference>
<evidence type="ECO:0000256" key="6">
    <source>
        <dbReference type="ARBA" id="ARBA00023098"/>
    </source>
</evidence>
<feature type="region of interest" description="Disordered" evidence="10">
    <location>
        <begin position="731"/>
        <end position="758"/>
    </location>
</feature>
<dbReference type="GO" id="GO:0005829">
    <property type="term" value="C:cytosol"/>
    <property type="evidence" value="ECO:0007669"/>
    <property type="project" value="TreeGrafter"/>
</dbReference>
<gene>
    <name evidence="12" type="ORF">PNAL_LOCUS10938</name>
</gene>
<comment type="catalytic activity">
    <reaction evidence="7 9">
        <text>a 1-acyl-sn-glycero-3-phosphocholine + H2O = sn-glycerol 3-phosphocholine + a fatty acid + H(+)</text>
        <dbReference type="Rhea" id="RHEA:15177"/>
        <dbReference type="ChEBI" id="CHEBI:15377"/>
        <dbReference type="ChEBI" id="CHEBI:15378"/>
        <dbReference type="ChEBI" id="CHEBI:16870"/>
        <dbReference type="ChEBI" id="CHEBI:28868"/>
        <dbReference type="ChEBI" id="CHEBI:58168"/>
        <dbReference type="EC" id="3.1.1.5"/>
    </reaction>
</comment>
<keyword evidence="4 8" id="KW-0378">Hydrolase</keyword>
<feature type="region of interest" description="Disordered" evidence="10">
    <location>
        <begin position="779"/>
        <end position="819"/>
    </location>
</feature>
<feature type="domain" description="PLA2c" evidence="11">
    <location>
        <begin position="236"/>
        <end position="891"/>
    </location>
</feature>
<comment type="function">
    <text evidence="1">Catalyzes the release of fatty acids from lysophospholipids.</text>
</comment>
<organism evidence="12 13">
    <name type="scientific">Penicillium nalgiovense</name>
    <dbReference type="NCBI Taxonomy" id="60175"/>
    <lineage>
        <taxon>Eukaryota</taxon>
        <taxon>Fungi</taxon>
        <taxon>Dikarya</taxon>
        <taxon>Ascomycota</taxon>
        <taxon>Pezizomycotina</taxon>
        <taxon>Eurotiomycetes</taxon>
        <taxon>Eurotiomycetidae</taxon>
        <taxon>Eurotiales</taxon>
        <taxon>Aspergillaceae</taxon>
        <taxon>Penicillium</taxon>
    </lineage>
</organism>